<dbReference type="AlphaFoldDB" id="A0A1G8A7B4"/>
<dbReference type="InterPro" id="IPR013096">
    <property type="entry name" value="Cupin_2"/>
</dbReference>
<protein>
    <submittedName>
        <fullName evidence="2">Cupin domain-containing protein</fullName>
    </submittedName>
</protein>
<dbReference type="Pfam" id="PF07883">
    <property type="entry name" value="Cupin_2"/>
    <property type="match status" value="1"/>
</dbReference>
<evidence type="ECO:0000313" key="2">
    <source>
        <dbReference type="EMBL" id="SDH16773.1"/>
    </source>
</evidence>
<dbReference type="InterPro" id="IPR011051">
    <property type="entry name" value="RmlC_Cupin_sf"/>
</dbReference>
<keyword evidence="3" id="KW-1185">Reference proteome</keyword>
<dbReference type="RefSeq" id="WP_256337440.1">
    <property type="nucleotide sequence ID" value="NZ_FNCG01000007.1"/>
</dbReference>
<dbReference type="Proteomes" id="UP000199705">
    <property type="component" value="Unassembled WGS sequence"/>
</dbReference>
<dbReference type="STRING" id="551996.SAMN05192573_107113"/>
<proteinExistence type="predicted"/>
<accession>A0A1G8A7B4</accession>
<organism evidence="2 3">
    <name type="scientific">Mucilaginibacter gossypii</name>
    <dbReference type="NCBI Taxonomy" id="551996"/>
    <lineage>
        <taxon>Bacteria</taxon>
        <taxon>Pseudomonadati</taxon>
        <taxon>Bacteroidota</taxon>
        <taxon>Sphingobacteriia</taxon>
        <taxon>Sphingobacteriales</taxon>
        <taxon>Sphingobacteriaceae</taxon>
        <taxon>Mucilaginibacter</taxon>
    </lineage>
</organism>
<gene>
    <name evidence="2" type="ORF">SAMN05192573_107113</name>
</gene>
<dbReference type="EMBL" id="FNCG01000007">
    <property type="protein sequence ID" value="SDH16773.1"/>
    <property type="molecule type" value="Genomic_DNA"/>
</dbReference>
<evidence type="ECO:0000313" key="3">
    <source>
        <dbReference type="Proteomes" id="UP000199705"/>
    </source>
</evidence>
<evidence type="ECO:0000259" key="1">
    <source>
        <dbReference type="Pfam" id="PF07883"/>
    </source>
</evidence>
<dbReference type="InterPro" id="IPR014710">
    <property type="entry name" value="RmlC-like_jellyroll"/>
</dbReference>
<name>A0A1G8A7B4_9SPHI</name>
<reference evidence="3" key="1">
    <citation type="submission" date="2016-10" db="EMBL/GenBank/DDBJ databases">
        <authorList>
            <person name="Varghese N."/>
            <person name="Submissions S."/>
        </authorList>
    </citation>
    <scope>NUCLEOTIDE SEQUENCE [LARGE SCALE GENOMIC DNA]</scope>
    <source>
        <strain evidence="3">Gh-67</strain>
    </source>
</reference>
<dbReference type="SUPFAM" id="SSF51182">
    <property type="entry name" value="RmlC-like cupins"/>
    <property type="match status" value="1"/>
</dbReference>
<dbReference type="Gene3D" id="2.60.120.10">
    <property type="entry name" value="Jelly Rolls"/>
    <property type="match status" value="1"/>
</dbReference>
<feature type="domain" description="Cupin type-2" evidence="1">
    <location>
        <begin position="41"/>
        <end position="95"/>
    </location>
</feature>
<sequence length="109" mass="12158">MRMQLIDPLSLSAANSSPYLNTAISELNDHVVRMGVMTAPYPWHYHPNSDETFIGSEGVVIIETQNQIFELSPGMVLTIPKGVPHCTRPKGERSVNLTIERSDMETVFT</sequence>